<gene>
    <name evidence="1" type="ORF">HMPREF1866_00674</name>
</gene>
<keyword evidence="2" id="KW-1185">Reference proteome</keyword>
<reference evidence="2" key="1">
    <citation type="submission" date="2016-01" db="EMBL/GenBank/DDBJ databases">
        <authorList>
            <person name="Mitreva M."/>
            <person name="Pepin K.H."/>
            <person name="Mihindukulasuriya K.A."/>
            <person name="Fulton R."/>
            <person name="Fronick C."/>
            <person name="O'Laughlin M."/>
            <person name="Miner T."/>
            <person name="Herter B."/>
            <person name="Rosa B.A."/>
            <person name="Cordes M."/>
            <person name="Tomlinson C."/>
            <person name="Wollam A."/>
            <person name="Palsikar V.B."/>
            <person name="Mardis E.R."/>
            <person name="Wilson R.K."/>
        </authorList>
    </citation>
    <scope>NUCLEOTIDE SEQUENCE [LARGE SCALE GENOMIC DNA]</scope>
    <source>
        <strain evidence="2">DNF00896</strain>
    </source>
</reference>
<dbReference type="AlphaFoldDB" id="A0A133ZXS6"/>
<organism evidence="1 2">
    <name type="scientific">Lachnoanaerobaculum saburreum</name>
    <dbReference type="NCBI Taxonomy" id="467210"/>
    <lineage>
        <taxon>Bacteria</taxon>
        <taxon>Bacillati</taxon>
        <taxon>Bacillota</taxon>
        <taxon>Clostridia</taxon>
        <taxon>Lachnospirales</taxon>
        <taxon>Lachnospiraceae</taxon>
        <taxon>Lachnoanaerobaculum</taxon>
    </lineage>
</organism>
<dbReference type="EMBL" id="LSDA01000017">
    <property type="protein sequence ID" value="KXB60248.1"/>
    <property type="molecule type" value="Genomic_DNA"/>
</dbReference>
<dbReference type="OrthoDB" id="2067823at2"/>
<dbReference type="PATRIC" id="fig|467210.3.peg.665"/>
<name>A0A133ZXS6_9FIRM</name>
<evidence type="ECO:0008006" key="3">
    <source>
        <dbReference type="Google" id="ProtNLM"/>
    </source>
</evidence>
<evidence type="ECO:0000313" key="1">
    <source>
        <dbReference type="EMBL" id="KXB60248.1"/>
    </source>
</evidence>
<dbReference type="STRING" id="467210.HMPREF1866_00674"/>
<accession>A0A133ZXS6</accession>
<proteinExistence type="predicted"/>
<protein>
    <recommendedName>
        <fullName evidence="3">CRISPR-associated protein, TM1812 family</fullName>
    </recommendedName>
</protein>
<comment type="caution">
    <text evidence="1">The sequence shown here is derived from an EMBL/GenBank/DDBJ whole genome shotgun (WGS) entry which is preliminary data.</text>
</comment>
<evidence type="ECO:0000313" key="2">
    <source>
        <dbReference type="Proteomes" id="UP000070394"/>
    </source>
</evidence>
<dbReference type="RefSeq" id="WP_060930606.1">
    <property type="nucleotide sequence ID" value="NZ_KQ959779.1"/>
</dbReference>
<dbReference type="Proteomes" id="UP000070394">
    <property type="component" value="Unassembled WGS sequence"/>
</dbReference>
<sequence length="584" mass="67985">MEKQKRSSMLLFLSKYSIKKEDSEKLEEDENHIIIEDNKDYDSYITENDKHKLAFPGCHTNDAPTRFLLKLAEHNEEPIDKIFCIVSKDVYNTKLPQLENKSSKLKLEKGKTAFDRFSALIKNEVGHSIEIIPIYYDFDPNNEDFDPKDKPTYIYNQIKTSDIGKLIYIDYTGGLRDSSLFMIALIRYLEFRGIVCKDIIYSDFFSNPKAIRNIRYIYDMFNMINGVSEFVGTGNARQLVDLQKKLENTTNNDIVKTFVDNLQDFSNAIAICDVSKIQTTIESISNAINTLEQDTSDDIFVQMFKTLIPTVKEKLYIDKTPPSILDLSQWCLDNNMLQQAVTIYNEKILSYYILNNYDDFKNELKKPIPKYRSYKDIHEAYKNLSKIWDEFNDSDGKRKKYTKQISDYIDAEIAKIHSHYKGFEVDNIKDYSVIVYKALKKIENQYTDTKTDGLSKDILREAPKFQDFMASFMDNKDIFIKCIKDKITKDIKPIFSLQELETSNPKLWRAMKYYHAIKILRNNINHVSGDVGGMNAKMQEYLEEKGLGDTTIAAGETFKFKLEKDFISETLKAAIEFSKEICKN</sequence>